<protein>
    <submittedName>
        <fullName evidence="3">YdcF family protein</fullName>
    </submittedName>
</protein>
<comment type="caution">
    <text evidence="3">The sequence shown here is derived from an EMBL/GenBank/DDBJ whole genome shotgun (WGS) entry which is preliminary data.</text>
</comment>
<proteinExistence type="predicted"/>
<dbReference type="CDD" id="cd06259">
    <property type="entry name" value="YdcF-like"/>
    <property type="match status" value="1"/>
</dbReference>
<name>A0ABV5VVE7_9BACL</name>
<dbReference type="EMBL" id="JBHMAG010000009">
    <property type="protein sequence ID" value="MFB9752281.1"/>
    <property type="molecule type" value="Genomic_DNA"/>
</dbReference>
<gene>
    <name evidence="3" type="ORF">ACFFNY_12005</name>
</gene>
<dbReference type="RefSeq" id="WP_344911212.1">
    <property type="nucleotide sequence ID" value="NZ_BAAAYO010000010.1"/>
</dbReference>
<organism evidence="3 4">
    <name type="scientific">Paenibacillus hodogayensis</name>
    <dbReference type="NCBI Taxonomy" id="279208"/>
    <lineage>
        <taxon>Bacteria</taxon>
        <taxon>Bacillati</taxon>
        <taxon>Bacillota</taxon>
        <taxon>Bacilli</taxon>
        <taxon>Bacillales</taxon>
        <taxon>Paenibacillaceae</taxon>
        <taxon>Paenibacillus</taxon>
    </lineage>
</organism>
<dbReference type="InterPro" id="IPR014729">
    <property type="entry name" value="Rossmann-like_a/b/a_fold"/>
</dbReference>
<evidence type="ECO:0000313" key="3">
    <source>
        <dbReference type="EMBL" id="MFB9752281.1"/>
    </source>
</evidence>
<dbReference type="InterPro" id="IPR051599">
    <property type="entry name" value="Cell_Envelope_Assoc"/>
</dbReference>
<feature type="transmembrane region" description="Helical" evidence="1">
    <location>
        <begin position="12"/>
        <end position="37"/>
    </location>
</feature>
<reference evidence="3 4" key="1">
    <citation type="submission" date="2024-09" db="EMBL/GenBank/DDBJ databases">
        <authorList>
            <person name="Sun Q."/>
            <person name="Mori K."/>
        </authorList>
    </citation>
    <scope>NUCLEOTIDE SEQUENCE [LARGE SCALE GENOMIC DNA]</scope>
    <source>
        <strain evidence="3 4">JCM 12520</strain>
    </source>
</reference>
<keyword evidence="1" id="KW-0472">Membrane</keyword>
<keyword evidence="1" id="KW-1133">Transmembrane helix</keyword>
<evidence type="ECO:0000259" key="2">
    <source>
        <dbReference type="Pfam" id="PF02698"/>
    </source>
</evidence>
<dbReference type="Proteomes" id="UP001589619">
    <property type="component" value="Unassembled WGS sequence"/>
</dbReference>
<accession>A0ABV5VVE7</accession>
<dbReference type="InterPro" id="IPR003848">
    <property type="entry name" value="DUF218"/>
</dbReference>
<sequence>MRKQTKKLHPIWLILRLLLSALLLAGLYVGSMSWMIMHTWKTSRGSPADCIIVLGAAVWNGKPSPALRERLDVALDAWNHKLAPMIIATGGIGLPGEPSEASVIKSYLAARGVPAEAILVEDNSRNTRENLANSQELMREHDMRSAVLVTHGYHALRARMTAETLGIPSTVEPVQIKPLRLAYYTLRECGGIAYLLATTSPLRSFRAFW</sequence>
<evidence type="ECO:0000256" key="1">
    <source>
        <dbReference type="SAM" id="Phobius"/>
    </source>
</evidence>
<dbReference type="PANTHER" id="PTHR30336:SF20">
    <property type="entry name" value="DUF218 DOMAIN-CONTAINING PROTEIN"/>
    <property type="match status" value="1"/>
</dbReference>
<feature type="domain" description="DUF218" evidence="2">
    <location>
        <begin position="49"/>
        <end position="184"/>
    </location>
</feature>
<dbReference type="Pfam" id="PF02698">
    <property type="entry name" value="DUF218"/>
    <property type="match status" value="1"/>
</dbReference>
<evidence type="ECO:0000313" key="4">
    <source>
        <dbReference type="Proteomes" id="UP001589619"/>
    </source>
</evidence>
<dbReference type="Gene3D" id="3.40.50.620">
    <property type="entry name" value="HUPs"/>
    <property type="match status" value="1"/>
</dbReference>
<keyword evidence="1" id="KW-0812">Transmembrane</keyword>
<keyword evidence="4" id="KW-1185">Reference proteome</keyword>
<dbReference type="PANTHER" id="PTHR30336">
    <property type="entry name" value="INNER MEMBRANE PROTEIN, PROBABLE PERMEASE"/>
    <property type="match status" value="1"/>
</dbReference>